<dbReference type="Proteomes" id="UP000365297">
    <property type="component" value="Unassembled WGS sequence"/>
</dbReference>
<keyword evidence="4" id="KW-0540">Nuclease</keyword>
<protein>
    <submittedName>
        <fullName evidence="4">HNH endonuclease</fullName>
    </submittedName>
</protein>
<comment type="caution">
    <text evidence="4">The sequence shown here is derived from an EMBL/GenBank/DDBJ whole genome shotgun (WGS) entry which is preliminary data.</text>
</comment>
<dbReference type="EMBL" id="AABGUK010000001">
    <property type="protein sequence ID" value="EAH4241351.1"/>
    <property type="molecule type" value="Genomic_DNA"/>
</dbReference>
<evidence type="ECO:0000313" key="9">
    <source>
        <dbReference type="Proteomes" id="UP000489121"/>
    </source>
</evidence>
<organism evidence="4 10">
    <name type="scientific">Listeria monocytogenes</name>
    <dbReference type="NCBI Taxonomy" id="1639"/>
    <lineage>
        <taxon>Bacteria</taxon>
        <taxon>Bacillati</taxon>
        <taxon>Bacillota</taxon>
        <taxon>Bacilli</taxon>
        <taxon>Bacillales</taxon>
        <taxon>Listeriaceae</taxon>
        <taxon>Listeria</taxon>
    </lineage>
</organism>
<reference evidence="6 7" key="1">
    <citation type="journal article" date="2018" name="BMC Genomics">
        <title>Genes significantly associated with lineage II food isolates of Listeria monocytogenes.</title>
        <authorList>
            <person name="Pirone-Davies C."/>
            <person name="Chen Y."/>
            <person name="Pightling A."/>
            <person name="Ryan G."/>
            <person name="Wang Y."/>
            <person name="Yao K."/>
            <person name="Hoffmann M."/>
            <person name="Allard M.W."/>
        </authorList>
    </citation>
    <scope>NUCLEOTIDE SEQUENCE [LARGE SCALE GENOMIC DNA]</scope>
    <source>
        <strain evidence="6 7">PNUSAL000550</strain>
    </source>
</reference>
<reference evidence="4 10" key="2">
    <citation type="submission" date="2019-04" db="EMBL/GenBank/DDBJ databases">
        <authorList>
            <consortium name="GenomeTrakr: Next Generation Sequencing Network for Food Pathogen Tracability"/>
        </authorList>
    </citation>
    <scope>NUCLEOTIDE SEQUENCE [LARGE SCALE GENOMIC DNA]</scope>
    <source>
        <strain evidence="3 11">CFSAN063727</strain>
        <strain evidence="2 8">FDA00007096</strain>
        <strain evidence="4 10">LS1344</strain>
    </source>
</reference>
<evidence type="ECO:0000313" key="7">
    <source>
        <dbReference type="Proteomes" id="UP000272537"/>
    </source>
</evidence>
<proteinExistence type="predicted"/>
<evidence type="ECO:0000313" key="6">
    <source>
        <dbReference type="EMBL" id="RKA07113.1"/>
    </source>
</evidence>
<evidence type="ECO:0000313" key="2">
    <source>
        <dbReference type="EMBL" id="EAC5551299.1"/>
    </source>
</evidence>
<evidence type="ECO:0000313" key="10">
    <source>
        <dbReference type="Proteomes" id="UP000527632"/>
    </source>
</evidence>
<keyword evidence="4" id="KW-0378">Hydrolase</keyword>
<dbReference type="Proteomes" id="UP000527632">
    <property type="component" value="Unassembled WGS sequence"/>
</dbReference>
<keyword evidence="4" id="KW-0255">Endonuclease</keyword>
<evidence type="ECO:0000313" key="11">
    <source>
        <dbReference type="Proteomes" id="UP000528151"/>
    </source>
</evidence>
<name>A0A4A9F4E3_LISMN</name>
<dbReference type="Proteomes" id="UP000272537">
    <property type="component" value="Unassembled WGS sequence"/>
</dbReference>
<dbReference type="GO" id="GO:0004519">
    <property type="term" value="F:endonuclease activity"/>
    <property type="evidence" value="ECO:0007669"/>
    <property type="project" value="UniProtKB-KW"/>
</dbReference>
<dbReference type="Pfam" id="PF13391">
    <property type="entry name" value="HNH_2"/>
    <property type="match status" value="1"/>
</dbReference>
<evidence type="ECO:0000259" key="1">
    <source>
        <dbReference type="Pfam" id="PF13391"/>
    </source>
</evidence>
<dbReference type="EMBL" id="QXLS01000005">
    <property type="protein sequence ID" value="RKA07113.1"/>
    <property type="molecule type" value="Genomic_DNA"/>
</dbReference>
<dbReference type="KEGG" id="lmok:CQ02_01720"/>
<evidence type="ECO:0000313" key="3">
    <source>
        <dbReference type="EMBL" id="EAG4463595.1"/>
    </source>
</evidence>
<dbReference type="InterPro" id="IPR003615">
    <property type="entry name" value="HNH_nuc"/>
</dbReference>
<dbReference type="AlphaFoldDB" id="A0A4A9F4E3"/>
<dbReference type="Proteomes" id="UP000528151">
    <property type="component" value="Unassembled WGS sequence"/>
</dbReference>
<gene>
    <name evidence="2" type="ORF">ARY78_12750</name>
    <name evidence="3" type="ORF">CA369_15090</name>
    <name evidence="6" type="ORF">DYZ80_02325</name>
    <name evidence="4" type="ORF">E5F58_04960</name>
    <name evidence="5" type="ORF">F6515_15905</name>
</gene>
<dbReference type="EMBL" id="AAAIXK010000007">
    <property type="protein sequence ID" value="EAC5551299.1"/>
    <property type="molecule type" value="Genomic_DNA"/>
</dbReference>
<accession>A0A4A9F4E3</accession>
<sequence length="284" mass="33578">MYNFRVISANEDIFIKTKYRFISELEDFKEFAQTLTDDAGKAKVKSGKASSYTRYLIRLIIFYCETHRDNLEELSSFEAVKKLEKIRLDESFKAFNQESNRFYSATLSCYLAYVTFKNSDAEEIMDNQIISTLNNFENPAQVVKENKSTYLVRVPKSRASKRKNNNVYSYPRNYVEAIEARRRCGWVCEFNQEHKTFINIKDGKPYVEGHHLIPMAVQDYYDNTIDFADNIICLCPTCHRKIHYAVQSEKKEMLIKIFNEREKFYLQHGIEIDRKTLLSFYGIF</sequence>
<evidence type="ECO:0000313" key="4">
    <source>
        <dbReference type="EMBL" id="EAH4241351.1"/>
    </source>
</evidence>
<dbReference type="EMBL" id="AABBZO010000028">
    <property type="protein sequence ID" value="EAG4463595.1"/>
    <property type="molecule type" value="Genomic_DNA"/>
</dbReference>
<evidence type="ECO:0000313" key="5">
    <source>
        <dbReference type="EMBL" id="ECY9784461.1"/>
    </source>
</evidence>
<dbReference type="RefSeq" id="WP_010958713.1">
    <property type="nucleotide sequence ID" value="NC_021825.2"/>
</dbReference>
<dbReference type="Proteomes" id="UP000489121">
    <property type="component" value="Unassembled WGS sequence"/>
</dbReference>
<dbReference type="CDD" id="cd00085">
    <property type="entry name" value="HNHc"/>
    <property type="match status" value="1"/>
</dbReference>
<feature type="domain" description="HNH nuclease" evidence="1">
    <location>
        <begin position="204"/>
        <end position="240"/>
    </location>
</feature>
<evidence type="ECO:0000313" key="8">
    <source>
        <dbReference type="Proteomes" id="UP000365297"/>
    </source>
</evidence>
<dbReference type="EMBL" id="AALGDA010000117">
    <property type="protein sequence ID" value="ECY9784461.1"/>
    <property type="molecule type" value="Genomic_DNA"/>
</dbReference>
<reference evidence="5 9" key="3">
    <citation type="submission" date="2019-09" db="EMBL/GenBank/DDBJ databases">
        <authorList>
            <consortium name="PulseNet: The National Subtyping Network for Foodborne Disease Surveillance"/>
            <person name="Tarr C.L."/>
            <person name="Trees E."/>
            <person name="Katz L.S."/>
            <person name="Carleton-Romer H.A."/>
            <person name="Stroika S."/>
            <person name="Kucerova Z."/>
            <person name="Roache K.F."/>
            <person name="Sabol A.L."/>
            <person name="Besser J."/>
            <person name="Gerner-Smidt P."/>
        </authorList>
    </citation>
    <scope>NUCLEOTIDE SEQUENCE [LARGE SCALE GENOMIC DNA]</scope>
    <source>
        <strain evidence="5 9">PNUSAL005692</strain>
    </source>
</reference>